<gene>
    <name evidence="1" type="ORF">PSU4_26680</name>
</gene>
<organism evidence="1 2">
    <name type="scientific">Pseudonocardia sulfidoxydans NBRC 16205</name>
    <dbReference type="NCBI Taxonomy" id="1223511"/>
    <lineage>
        <taxon>Bacteria</taxon>
        <taxon>Bacillati</taxon>
        <taxon>Actinomycetota</taxon>
        <taxon>Actinomycetes</taxon>
        <taxon>Pseudonocardiales</taxon>
        <taxon>Pseudonocardiaceae</taxon>
        <taxon>Pseudonocardia</taxon>
    </lineage>
</organism>
<keyword evidence="2" id="KW-1185">Reference proteome</keyword>
<reference evidence="1 2" key="1">
    <citation type="submission" date="2019-07" db="EMBL/GenBank/DDBJ databases">
        <title>Whole genome shotgun sequence of Pseudonocardia sulfidoxydans NBRC 16205.</title>
        <authorList>
            <person name="Hosoyama A."/>
            <person name="Uohara A."/>
            <person name="Ohji S."/>
            <person name="Ichikawa N."/>
        </authorList>
    </citation>
    <scope>NUCLEOTIDE SEQUENCE [LARGE SCALE GENOMIC DNA]</scope>
    <source>
        <strain evidence="1 2">NBRC 16205</strain>
    </source>
</reference>
<evidence type="ECO:0000313" key="2">
    <source>
        <dbReference type="Proteomes" id="UP000321685"/>
    </source>
</evidence>
<name>A0A511DIX6_9PSEU</name>
<comment type="caution">
    <text evidence="1">The sequence shown here is derived from an EMBL/GenBank/DDBJ whole genome shotgun (WGS) entry which is preliminary data.</text>
</comment>
<protein>
    <submittedName>
        <fullName evidence="1">Glycine reductase</fullName>
    </submittedName>
</protein>
<dbReference type="RefSeq" id="WP_246115099.1">
    <property type="nucleotide sequence ID" value="NZ_BJVJ01000023.1"/>
</dbReference>
<dbReference type="Proteomes" id="UP000321685">
    <property type="component" value="Unassembled WGS sequence"/>
</dbReference>
<accession>A0A511DIX6</accession>
<dbReference type="GO" id="GO:0050485">
    <property type="term" value="F:oxidoreductase activity, acting on X-H and Y-H to form an X-Y bond, with a disulfide as acceptor"/>
    <property type="evidence" value="ECO:0007669"/>
    <property type="project" value="InterPro"/>
</dbReference>
<evidence type="ECO:0000313" key="1">
    <source>
        <dbReference type="EMBL" id="GEL23714.1"/>
    </source>
</evidence>
<dbReference type="AlphaFoldDB" id="A0A511DIX6"/>
<dbReference type="EMBL" id="BJVJ01000023">
    <property type="protein sequence ID" value="GEL23714.1"/>
    <property type="molecule type" value="Genomic_DNA"/>
</dbReference>
<sequence>MAFSYVNMMRGFGFAEFAELPDFKPVSPAPFTKPLSAAKVGLFSTVGAHLPTQRPFVPINDLTFRMVPLDVPVADLEFDHPSPIRQFALEDLNVVFPRDRLVELQQEGVLGELASAAVSMLGSITKYTQLVEKTAPLIAETYLEQGVDLVLMVPFCPACHRATHMISRAVEARGIPCVTMTALREMAEAFRPARPVFADFPLGATVGRPNDAEMQRSVLRATLDVAATDPRPWHITDLPQVWAPDRSWEDDVRKLYESEGKDVHRARVTSHIRDGEGLAGREDQLDLSCGC</sequence>
<proteinExistence type="predicted"/>